<dbReference type="PANTHER" id="PTHR10655">
    <property type="entry name" value="LYSOPHOSPHOLIPASE-RELATED"/>
    <property type="match status" value="1"/>
</dbReference>
<evidence type="ECO:0000256" key="2">
    <source>
        <dbReference type="ARBA" id="ARBA00022801"/>
    </source>
</evidence>
<name>A0ABV2P1M0_9MICC</name>
<accession>A0ABV2P1M0</accession>
<comment type="similarity">
    <text evidence="1">Belongs to the AB hydrolase superfamily. AB hydrolase 2 family.</text>
</comment>
<evidence type="ECO:0000256" key="1">
    <source>
        <dbReference type="ARBA" id="ARBA00006499"/>
    </source>
</evidence>
<comment type="caution">
    <text evidence="4">The sequence shown here is derived from an EMBL/GenBank/DDBJ whole genome shotgun (WGS) entry which is preliminary data.</text>
</comment>
<sequence>MTENPHAERPMEVWGSSLDEARVAVLAVHGRGQTPAFMESLAERFKVSRVRYYGPSAAADTWYPKPFLEPIEHNEPALSLALATLSSHIASVLTDGFAPDKVILCGFSQGACLLSHFVLSHPAKYGGLILLTGGYLGPETITPPAGEPLYGVPAVLRSIEQDPWVPKSRVEQTAAALLASGAQVDIRIAPGDEHVITEEAVEAAAKLLNSTANCAN</sequence>
<evidence type="ECO:0000313" key="5">
    <source>
        <dbReference type="Proteomes" id="UP001549307"/>
    </source>
</evidence>
<proteinExistence type="inferred from homology"/>
<dbReference type="Gene3D" id="3.40.50.1820">
    <property type="entry name" value="alpha/beta hydrolase"/>
    <property type="match status" value="1"/>
</dbReference>
<dbReference type="Pfam" id="PF02230">
    <property type="entry name" value="Abhydrolase_2"/>
    <property type="match status" value="1"/>
</dbReference>
<keyword evidence="5" id="KW-1185">Reference proteome</keyword>
<feature type="domain" description="Phospholipase/carboxylesterase/thioesterase" evidence="3">
    <location>
        <begin position="62"/>
        <end position="210"/>
    </location>
</feature>
<dbReference type="Proteomes" id="UP001549307">
    <property type="component" value="Unassembled WGS sequence"/>
</dbReference>
<dbReference type="InterPro" id="IPR029058">
    <property type="entry name" value="AB_hydrolase_fold"/>
</dbReference>
<dbReference type="SUPFAM" id="SSF53474">
    <property type="entry name" value="alpha/beta-Hydrolases"/>
    <property type="match status" value="1"/>
</dbReference>
<dbReference type="RefSeq" id="WP_354226188.1">
    <property type="nucleotide sequence ID" value="NZ_JBEPSN010000001.1"/>
</dbReference>
<evidence type="ECO:0000313" key="4">
    <source>
        <dbReference type="EMBL" id="MET4538626.1"/>
    </source>
</evidence>
<reference evidence="4 5" key="1">
    <citation type="submission" date="2024-06" db="EMBL/GenBank/DDBJ databases">
        <title>Sorghum-associated microbial communities from plants grown in Nebraska, USA.</title>
        <authorList>
            <person name="Schachtman D."/>
        </authorList>
    </citation>
    <scope>NUCLEOTIDE SEQUENCE [LARGE SCALE GENOMIC DNA]</scope>
    <source>
        <strain evidence="4 5">3552</strain>
    </source>
</reference>
<keyword evidence="2" id="KW-0378">Hydrolase</keyword>
<dbReference type="PANTHER" id="PTHR10655:SF17">
    <property type="entry name" value="LYSOPHOSPHOLIPASE-LIKE PROTEIN 1"/>
    <property type="match status" value="1"/>
</dbReference>
<dbReference type="GeneID" id="92751353"/>
<dbReference type="InterPro" id="IPR050565">
    <property type="entry name" value="LYPA1-2/EST-like"/>
</dbReference>
<evidence type="ECO:0000259" key="3">
    <source>
        <dbReference type="Pfam" id="PF02230"/>
    </source>
</evidence>
<gene>
    <name evidence="4" type="ORF">ABIE37_000381</name>
</gene>
<dbReference type="InterPro" id="IPR003140">
    <property type="entry name" value="PLipase/COase/thioEstase"/>
</dbReference>
<protein>
    <submittedName>
        <fullName evidence="4">Phospholipase/carboxylesterase</fullName>
    </submittedName>
</protein>
<organism evidence="4 5">
    <name type="scientific">Arthrobacter bambusae</name>
    <dbReference type="NCBI Taxonomy" id="1338426"/>
    <lineage>
        <taxon>Bacteria</taxon>
        <taxon>Bacillati</taxon>
        <taxon>Actinomycetota</taxon>
        <taxon>Actinomycetes</taxon>
        <taxon>Micrococcales</taxon>
        <taxon>Micrococcaceae</taxon>
        <taxon>Arthrobacter</taxon>
    </lineage>
</organism>
<dbReference type="EMBL" id="JBEPSN010000001">
    <property type="protein sequence ID" value="MET4538626.1"/>
    <property type="molecule type" value="Genomic_DNA"/>
</dbReference>